<dbReference type="Proteomes" id="UP000242188">
    <property type="component" value="Unassembled WGS sequence"/>
</dbReference>
<name>A0A210R1N5_MIZYE</name>
<sequence>METTASTRVSYPMKDTVDVYIVSGRDMLQAMGQDSRKSYAASMNILDEKLRDISTTALLTFKTYHDHLTNALAQPLNTDTLRLVKAKYNECLSKVISQLPSINNVAQRYTSSLYNGREHINSALYGLLDRPEINYVSSHAASAYKFWEVEKNTEAAITSVYDYVIEIIEEEIEALKSVITDLEKTKITVFDPVNGEVQTDTYLLVPMKSLKALPSIDVTQHFNKIRSYIPDTSEWGSVSDYVPSSDVNTWMPPFDEKWTKHNCLKKCSDRK</sequence>
<dbReference type="OrthoDB" id="6158332at2759"/>
<protein>
    <submittedName>
        <fullName evidence="1">Uncharacterized protein</fullName>
    </submittedName>
</protein>
<keyword evidence="2" id="KW-1185">Reference proteome</keyword>
<evidence type="ECO:0000313" key="2">
    <source>
        <dbReference type="Proteomes" id="UP000242188"/>
    </source>
</evidence>
<dbReference type="EMBL" id="NEDP02000862">
    <property type="protein sequence ID" value="OWF54854.1"/>
    <property type="molecule type" value="Genomic_DNA"/>
</dbReference>
<proteinExistence type="predicted"/>
<dbReference type="AlphaFoldDB" id="A0A210R1N5"/>
<gene>
    <name evidence="1" type="ORF">KP79_PYT00280</name>
</gene>
<reference evidence="1 2" key="1">
    <citation type="journal article" date="2017" name="Nat. Ecol. Evol.">
        <title>Scallop genome provides insights into evolution of bilaterian karyotype and development.</title>
        <authorList>
            <person name="Wang S."/>
            <person name="Zhang J."/>
            <person name="Jiao W."/>
            <person name="Li J."/>
            <person name="Xun X."/>
            <person name="Sun Y."/>
            <person name="Guo X."/>
            <person name="Huan P."/>
            <person name="Dong B."/>
            <person name="Zhang L."/>
            <person name="Hu X."/>
            <person name="Sun X."/>
            <person name="Wang J."/>
            <person name="Zhao C."/>
            <person name="Wang Y."/>
            <person name="Wang D."/>
            <person name="Huang X."/>
            <person name="Wang R."/>
            <person name="Lv J."/>
            <person name="Li Y."/>
            <person name="Zhang Z."/>
            <person name="Liu B."/>
            <person name="Lu W."/>
            <person name="Hui Y."/>
            <person name="Liang J."/>
            <person name="Zhou Z."/>
            <person name="Hou R."/>
            <person name="Li X."/>
            <person name="Liu Y."/>
            <person name="Li H."/>
            <person name="Ning X."/>
            <person name="Lin Y."/>
            <person name="Zhao L."/>
            <person name="Xing Q."/>
            <person name="Dou J."/>
            <person name="Li Y."/>
            <person name="Mao J."/>
            <person name="Guo H."/>
            <person name="Dou H."/>
            <person name="Li T."/>
            <person name="Mu C."/>
            <person name="Jiang W."/>
            <person name="Fu Q."/>
            <person name="Fu X."/>
            <person name="Miao Y."/>
            <person name="Liu J."/>
            <person name="Yu Q."/>
            <person name="Li R."/>
            <person name="Liao H."/>
            <person name="Li X."/>
            <person name="Kong Y."/>
            <person name="Jiang Z."/>
            <person name="Chourrout D."/>
            <person name="Li R."/>
            <person name="Bao Z."/>
        </authorList>
    </citation>
    <scope>NUCLEOTIDE SEQUENCE [LARGE SCALE GENOMIC DNA]</scope>
    <source>
        <strain evidence="1 2">PY_sf001</strain>
    </source>
</reference>
<evidence type="ECO:0000313" key="1">
    <source>
        <dbReference type="EMBL" id="OWF54854.1"/>
    </source>
</evidence>
<organism evidence="1 2">
    <name type="scientific">Mizuhopecten yessoensis</name>
    <name type="common">Japanese scallop</name>
    <name type="synonym">Patinopecten yessoensis</name>
    <dbReference type="NCBI Taxonomy" id="6573"/>
    <lineage>
        <taxon>Eukaryota</taxon>
        <taxon>Metazoa</taxon>
        <taxon>Spiralia</taxon>
        <taxon>Lophotrochozoa</taxon>
        <taxon>Mollusca</taxon>
        <taxon>Bivalvia</taxon>
        <taxon>Autobranchia</taxon>
        <taxon>Pteriomorphia</taxon>
        <taxon>Pectinida</taxon>
        <taxon>Pectinoidea</taxon>
        <taxon>Pectinidae</taxon>
        <taxon>Mizuhopecten</taxon>
    </lineage>
</organism>
<accession>A0A210R1N5</accession>
<comment type="caution">
    <text evidence="1">The sequence shown here is derived from an EMBL/GenBank/DDBJ whole genome shotgun (WGS) entry which is preliminary data.</text>
</comment>